<keyword evidence="3 6" id="KW-0460">Magnesium</keyword>
<dbReference type="SUPFAM" id="SSF54826">
    <property type="entry name" value="Enolase N-terminal domain-like"/>
    <property type="match status" value="1"/>
</dbReference>
<dbReference type="EC" id="5.1.1.-" evidence="7"/>
<accession>A0A7K0FRQ0</accession>
<keyword evidence="10" id="KW-1185">Reference proteome</keyword>
<evidence type="ECO:0000256" key="7">
    <source>
        <dbReference type="RuleBase" id="RU366006"/>
    </source>
</evidence>
<dbReference type="InterPro" id="IPR036849">
    <property type="entry name" value="Enolase-like_C_sf"/>
</dbReference>
<dbReference type="EMBL" id="WKJI01000002">
    <property type="protein sequence ID" value="MRX47767.1"/>
    <property type="molecule type" value="Genomic_DNA"/>
</dbReference>
<sequence>MKISYKSFNLLLKFPFTIAKFSRTSTPIMLVEIFHEGYTGIGEASMVPYMGENEETASSFLSKLDLSKFTYPFDFAAIHQYMDDITAGMPAIKAAIDIALYDLAGKIAQKPCYNFFDSVPQNMPETTYTIGIDEPEMIIKKVEDALKYDFKILKVKLGRENDKQIIQTIRNITHLPLFVDANQGWADKNEGLDMAFWLKEQGVVLIEQPMPKENIDGNAWITSHSPIPIIGDEAVQRLADVSKAKGVYHGINIKLMKSAGLYEAYEMIKMARVNDLKILIGCMSETSVATLAGVALAPLCDWADLDGPFMTTNNPFKTPDFIDGKYILSDEPGLGLKNRD</sequence>
<feature type="binding site" evidence="6">
    <location>
        <position position="180"/>
    </location>
    <ligand>
        <name>Mg(2+)</name>
        <dbReference type="ChEBI" id="CHEBI:18420"/>
    </ligand>
</feature>
<dbReference type="SUPFAM" id="SSF51604">
    <property type="entry name" value="Enolase C-terminal domain-like"/>
    <property type="match status" value="1"/>
</dbReference>
<evidence type="ECO:0000256" key="5">
    <source>
        <dbReference type="PIRSR" id="PIRSR634603-1"/>
    </source>
</evidence>
<dbReference type="InterPro" id="IPR029017">
    <property type="entry name" value="Enolase-like_N"/>
</dbReference>
<evidence type="ECO:0000259" key="8">
    <source>
        <dbReference type="SMART" id="SM00922"/>
    </source>
</evidence>
<dbReference type="PANTHER" id="PTHR48080">
    <property type="entry name" value="D-GALACTONATE DEHYDRATASE-RELATED"/>
    <property type="match status" value="1"/>
</dbReference>
<protein>
    <recommendedName>
        <fullName evidence="7">Dipeptide epimerase</fullName>
        <ecNumber evidence="7">5.1.1.-</ecNumber>
    </recommendedName>
</protein>
<dbReference type="InterPro" id="IPR013341">
    <property type="entry name" value="Mandelate_racemase_N_dom"/>
</dbReference>
<dbReference type="Gene3D" id="3.30.390.10">
    <property type="entry name" value="Enolase-like, N-terminal domain"/>
    <property type="match status" value="1"/>
</dbReference>
<gene>
    <name evidence="9" type="ORF">GJJ64_11230</name>
</gene>
<dbReference type="InterPro" id="IPR034603">
    <property type="entry name" value="Dipeptide_epimerase"/>
</dbReference>
<evidence type="ECO:0000256" key="3">
    <source>
        <dbReference type="ARBA" id="ARBA00022842"/>
    </source>
</evidence>
<dbReference type="PANTHER" id="PTHR48080:SF3">
    <property type="entry name" value="ENOLASE SUPERFAMILY MEMBER DDB_G0284701"/>
    <property type="match status" value="1"/>
</dbReference>
<dbReference type="GO" id="GO:0000287">
    <property type="term" value="F:magnesium ion binding"/>
    <property type="evidence" value="ECO:0007669"/>
    <property type="project" value="UniProtKB-ARBA"/>
</dbReference>
<dbReference type="RefSeq" id="WP_154287862.1">
    <property type="nucleotide sequence ID" value="NZ_WKJI01000002.1"/>
</dbReference>
<dbReference type="SMART" id="SM00922">
    <property type="entry name" value="MR_MLE"/>
    <property type="match status" value="1"/>
</dbReference>
<dbReference type="InterPro" id="IPR013342">
    <property type="entry name" value="Mandelate_racemase_C"/>
</dbReference>
<reference evidence="9 10" key="1">
    <citation type="submission" date="2019-11" db="EMBL/GenBank/DDBJ databases">
        <authorList>
            <person name="Cheng Q."/>
            <person name="Yang Z."/>
        </authorList>
    </citation>
    <scope>NUCLEOTIDE SEQUENCE [LARGE SCALE GENOMIC DNA]</scope>
    <source>
        <strain evidence="9 10">HX-22-1</strain>
    </source>
</reference>
<evidence type="ECO:0000256" key="2">
    <source>
        <dbReference type="ARBA" id="ARBA00022723"/>
    </source>
</evidence>
<evidence type="ECO:0000256" key="4">
    <source>
        <dbReference type="ARBA" id="ARBA00023235"/>
    </source>
</evidence>
<evidence type="ECO:0000313" key="9">
    <source>
        <dbReference type="EMBL" id="MRX47767.1"/>
    </source>
</evidence>
<dbReference type="SFLD" id="SFLDG00180">
    <property type="entry name" value="muconate_cycloisomerase"/>
    <property type="match status" value="1"/>
</dbReference>
<dbReference type="InterPro" id="IPR034593">
    <property type="entry name" value="DgoD-like"/>
</dbReference>
<dbReference type="InterPro" id="IPR029065">
    <property type="entry name" value="Enolase_C-like"/>
</dbReference>
<name>A0A7K0FRQ0_9SPHI</name>
<feature type="binding site" evidence="6">
    <location>
        <position position="207"/>
    </location>
    <ligand>
        <name>Mg(2+)</name>
        <dbReference type="ChEBI" id="CHEBI:18420"/>
    </ligand>
</feature>
<feature type="domain" description="Mandelate racemase/muconate lactonizing enzyme C-terminal" evidence="8">
    <location>
        <begin position="135"/>
        <end position="228"/>
    </location>
</feature>
<keyword evidence="4 7" id="KW-0413">Isomerase</keyword>
<keyword evidence="2 6" id="KW-0479">Metal-binding</keyword>
<evidence type="ECO:0000313" key="10">
    <source>
        <dbReference type="Proteomes" id="UP000462931"/>
    </source>
</evidence>
<evidence type="ECO:0000256" key="6">
    <source>
        <dbReference type="PIRSR" id="PIRSR634603-3"/>
    </source>
</evidence>
<comment type="cofactor">
    <cofactor evidence="6 7">
        <name>Mg(2+)</name>
        <dbReference type="ChEBI" id="CHEBI:18420"/>
    </cofactor>
    <text evidence="6 7">Binds 1 Mg(2+) ion per subunit.</text>
</comment>
<organism evidence="9 10">
    <name type="scientific">Pedobacter puniceum</name>
    <dbReference type="NCBI Taxonomy" id="2666136"/>
    <lineage>
        <taxon>Bacteria</taxon>
        <taxon>Pseudomonadati</taxon>
        <taxon>Bacteroidota</taxon>
        <taxon>Sphingobacteriia</taxon>
        <taxon>Sphingobacteriales</taxon>
        <taxon>Sphingobacteriaceae</taxon>
        <taxon>Pedobacter</taxon>
    </lineage>
</organism>
<proteinExistence type="inferred from homology"/>
<evidence type="ECO:0000256" key="1">
    <source>
        <dbReference type="ARBA" id="ARBA00008031"/>
    </source>
</evidence>
<comment type="caution">
    <text evidence="9">The sequence shown here is derived from an EMBL/GenBank/DDBJ whole genome shotgun (WGS) entry which is preliminary data.</text>
</comment>
<dbReference type="Pfam" id="PF13378">
    <property type="entry name" value="MR_MLE_C"/>
    <property type="match status" value="1"/>
</dbReference>
<feature type="binding site" evidence="6">
    <location>
        <position position="232"/>
    </location>
    <ligand>
        <name>Mg(2+)</name>
        <dbReference type="ChEBI" id="CHEBI:18420"/>
    </ligand>
</feature>
<dbReference type="SFLD" id="SFLDS00001">
    <property type="entry name" value="Enolase"/>
    <property type="match status" value="1"/>
</dbReference>
<comment type="similarity">
    <text evidence="1 7">Belongs to the mandelate racemase/muconate lactonizing enzyme family.</text>
</comment>
<dbReference type="AlphaFoldDB" id="A0A7K0FRQ0"/>
<dbReference type="Gene3D" id="3.20.20.120">
    <property type="entry name" value="Enolase-like C-terminal domain"/>
    <property type="match status" value="1"/>
</dbReference>
<feature type="active site" description="Proton acceptor; specific for (R)-substrate epimerization" evidence="5">
    <location>
        <position position="156"/>
    </location>
</feature>
<feature type="active site" description="Proton acceptor; specific for (S)-substrate epimerization" evidence="5">
    <location>
        <position position="254"/>
    </location>
</feature>
<dbReference type="CDD" id="cd03319">
    <property type="entry name" value="L-Ala-DL-Glu_epimerase"/>
    <property type="match status" value="1"/>
</dbReference>
<dbReference type="Proteomes" id="UP000462931">
    <property type="component" value="Unassembled WGS sequence"/>
</dbReference>
<dbReference type="Pfam" id="PF02746">
    <property type="entry name" value="MR_MLE_N"/>
    <property type="match status" value="1"/>
</dbReference>
<dbReference type="GO" id="GO:0016855">
    <property type="term" value="F:racemase and epimerase activity, acting on amino acids and derivatives"/>
    <property type="evidence" value="ECO:0007669"/>
    <property type="project" value="UniProtKB-UniRule"/>
</dbReference>